<accession>A0A9D0YTA4</accession>
<reference evidence="1" key="2">
    <citation type="journal article" date="2021" name="PeerJ">
        <title>Extensive microbial diversity within the chicken gut microbiome revealed by metagenomics and culture.</title>
        <authorList>
            <person name="Gilroy R."/>
            <person name="Ravi A."/>
            <person name="Getino M."/>
            <person name="Pursley I."/>
            <person name="Horton D.L."/>
            <person name="Alikhan N.F."/>
            <person name="Baker D."/>
            <person name="Gharbi K."/>
            <person name="Hall N."/>
            <person name="Watson M."/>
            <person name="Adriaenssens E.M."/>
            <person name="Foster-Nyarko E."/>
            <person name="Jarju S."/>
            <person name="Secka A."/>
            <person name="Antonio M."/>
            <person name="Oren A."/>
            <person name="Chaudhuri R.R."/>
            <person name="La Ragione R."/>
            <person name="Hildebrand F."/>
            <person name="Pallen M.J."/>
        </authorList>
    </citation>
    <scope>NUCLEOTIDE SEQUENCE</scope>
    <source>
        <strain evidence="1">ChiGjej2B2-12916</strain>
    </source>
</reference>
<comment type="caution">
    <text evidence="1">The sequence shown here is derived from an EMBL/GenBank/DDBJ whole genome shotgun (WGS) entry which is preliminary data.</text>
</comment>
<dbReference type="EMBL" id="DVFO01000105">
    <property type="protein sequence ID" value="HIQ61841.1"/>
    <property type="molecule type" value="Genomic_DNA"/>
</dbReference>
<organism evidence="1 2">
    <name type="scientific">Candidatus Enterenecus faecium</name>
    <dbReference type="NCBI Taxonomy" id="2840780"/>
    <lineage>
        <taxon>Bacteria</taxon>
        <taxon>Bacillati</taxon>
        <taxon>Bacillota</taxon>
        <taxon>Clostridia</taxon>
        <taxon>Eubacteriales</taxon>
        <taxon>Candidatus Enterenecus</taxon>
    </lineage>
</organism>
<dbReference type="Gene3D" id="3.10.20.30">
    <property type="match status" value="1"/>
</dbReference>
<dbReference type="InterPro" id="IPR012675">
    <property type="entry name" value="Beta-grasp_dom_sf"/>
</dbReference>
<gene>
    <name evidence="1" type="ORF">IAD31_09660</name>
</gene>
<dbReference type="Pfam" id="PF02597">
    <property type="entry name" value="ThiS"/>
    <property type="match status" value="1"/>
</dbReference>
<protein>
    <submittedName>
        <fullName evidence="1">MoaD/ThiS family protein</fullName>
    </submittedName>
</protein>
<evidence type="ECO:0000313" key="2">
    <source>
        <dbReference type="Proteomes" id="UP000886879"/>
    </source>
</evidence>
<dbReference type="InterPro" id="IPR016155">
    <property type="entry name" value="Mopterin_synth/thiamin_S_b"/>
</dbReference>
<dbReference type="AlphaFoldDB" id="A0A9D0YTA4"/>
<sequence>MALVRYHGRLADLTGCREETMDGNNVSRLLDQIKKYRGVEAYRLAKRSHIIVDGRSAGAEKGFRTPTGPDSVVEFIPVCGGG</sequence>
<dbReference type="SUPFAM" id="SSF54285">
    <property type="entry name" value="MoaD/ThiS"/>
    <property type="match status" value="1"/>
</dbReference>
<dbReference type="InterPro" id="IPR003749">
    <property type="entry name" value="ThiS/MoaD-like"/>
</dbReference>
<dbReference type="Proteomes" id="UP000886879">
    <property type="component" value="Unassembled WGS sequence"/>
</dbReference>
<reference evidence="1" key="1">
    <citation type="submission" date="2020-10" db="EMBL/GenBank/DDBJ databases">
        <authorList>
            <person name="Gilroy R."/>
        </authorList>
    </citation>
    <scope>NUCLEOTIDE SEQUENCE</scope>
    <source>
        <strain evidence="1">ChiGjej2B2-12916</strain>
    </source>
</reference>
<name>A0A9D0YTA4_9FIRM</name>
<evidence type="ECO:0000313" key="1">
    <source>
        <dbReference type="EMBL" id="HIQ61841.1"/>
    </source>
</evidence>
<proteinExistence type="predicted"/>